<dbReference type="PRINTS" id="PR00080">
    <property type="entry name" value="SDRFAMILY"/>
</dbReference>
<keyword evidence="4" id="KW-1185">Reference proteome</keyword>
<accession>A0A0D8BGG7</accession>
<dbReference type="Proteomes" id="UP000032545">
    <property type="component" value="Unassembled WGS sequence"/>
</dbReference>
<dbReference type="Gene3D" id="3.40.50.720">
    <property type="entry name" value="NAD(P)-binding Rossmann-like Domain"/>
    <property type="match status" value="1"/>
</dbReference>
<evidence type="ECO:0008006" key="5">
    <source>
        <dbReference type="Google" id="ProtNLM"/>
    </source>
</evidence>
<dbReference type="InterPro" id="IPR036291">
    <property type="entry name" value="NAD(P)-bd_dom_sf"/>
</dbReference>
<dbReference type="PRINTS" id="PR00081">
    <property type="entry name" value="GDHRDH"/>
</dbReference>
<dbReference type="SUPFAM" id="SSF51735">
    <property type="entry name" value="NAD(P)-binding Rossmann-fold domains"/>
    <property type="match status" value="1"/>
</dbReference>
<dbReference type="RefSeq" id="WP_044885215.1">
    <property type="nucleotide sequence ID" value="NZ_JYFN01000016.1"/>
</dbReference>
<evidence type="ECO:0000256" key="2">
    <source>
        <dbReference type="RuleBase" id="RU000363"/>
    </source>
</evidence>
<reference evidence="4" key="1">
    <citation type="submission" date="2015-02" db="EMBL/GenBank/DDBJ databases">
        <title>Draft Genome of Frankia sp. CpI1-S.</title>
        <authorList>
            <person name="Oshone R.T."/>
            <person name="Ngom M."/>
            <person name="Ghodhbane-Gtari F."/>
            <person name="Gtari M."/>
            <person name="Morris K."/>
            <person name="Thomas K."/>
            <person name="Sen A."/>
            <person name="Tisa L.S."/>
        </authorList>
    </citation>
    <scope>NUCLEOTIDE SEQUENCE [LARGE SCALE GENOMIC DNA]</scope>
    <source>
        <strain evidence="4">CpI1-S</strain>
    </source>
</reference>
<dbReference type="AlphaFoldDB" id="A0A0D8BGG7"/>
<dbReference type="InterPro" id="IPR002347">
    <property type="entry name" value="SDR_fam"/>
</dbReference>
<evidence type="ECO:0000256" key="1">
    <source>
        <dbReference type="ARBA" id="ARBA00023002"/>
    </source>
</evidence>
<dbReference type="EMBL" id="JYFN01000016">
    <property type="protein sequence ID" value="KJE23165.1"/>
    <property type="molecule type" value="Genomic_DNA"/>
</dbReference>
<organism evidence="3 4">
    <name type="scientific">Frankia torreyi</name>
    <dbReference type="NCBI Taxonomy" id="1856"/>
    <lineage>
        <taxon>Bacteria</taxon>
        <taxon>Bacillati</taxon>
        <taxon>Actinomycetota</taxon>
        <taxon>Actinomycetes</taxon>
        <taxon>Frankiales</taxon>
        <taxon>Frankiaceae</taxon>
        <taxon>Frankia</taxon>
    </lineage>
</organism>
<dbReference type="PANTHER" id="PTHR43157">
    <property type="entry name" value="PHOSPHATIDYLINOSITOL-GLYCAN BIOSYNTHESIS CLASS F PROTEIN-RELATED"/>
    <property type="match status" value="1"/>
</dbReference>
<protein>
    <recommendedName>
        <fullName evidence="5">Short-chain alcohol dehydrogenase</fullName>
    </recommendedName>
</protein>
<keyword evidence="1" id="KW-0560">Oxidoreductase</keyword>
<dbReference type="PANTHER" id="PTHR43157:SF31">
    <property type="entry name" value="PHOSPHATIDYLINOSITOL-GLYCAN BIOSYNTHESIS CLASS F PROTEIN"/>
    <property type="match status" value="1"/>
</dbReference>
<dbReference type="PATRIC" id="fig|1502723.3.peg.1704"/>
<evidence type="ECO:0000313" key="4">
    <source>
        <dbReference type="Proteomes" id="UP000032545"/>
    </source>
</evidence>
<comment type="similarity">
    <text evidence="2">Belongs to the short-chain dehydrogenases/reductases (SDR) family.</text>
</comment>
<gene>
    <name evidence="3" type="ORF">FF36_02593</name>
</gene>
<dbReference type="Pfam" id="PF00106">
    <property type="entry name" value="adh_short"/>
    <property type="match status" value="1"/>
</dbReference>
<name>A0A0D8BGG7_9ACTN</name>
<evidence type="ECO:0000313" key="3">
    <source>
        <dbReference type="EMBL" id="KJE23165.1"/>
    </source>
</evidence>
<dbReference type="GO" id="GO:0016491">
    <property type="term" value="F:oxidoreductase activity"/>
    <property type="evidence" value="ECO:0007669"/>
    <property type="project" value="UniProtKB-KW"/>
</dbReference>
<comment type="caution">
    <text evidence="3">The sequence shown here is derived from an EMBL/GenBank/DDBJ whole genome shotgun (WGS) entry which is preliminary data.</text>
</comment>
<reference evidence="3 4" key="2">
    <citation type="journal article" date="2016" name="Genome Announc.">
        <title>Permanent Draft Genome Sequences for Two Variants of Frankia sp. Strain CpI1, the First Frankia Strain Isolated from Root Nodules of Comptonia peregrina.</title>
        <authorList>
            <person name="Oshone R."/>
            <person name="Hurst S.G.IV."/>
            <person name="Abebe-Akele F."/>
            <person name="Simpson S."/>
            <person name="Morris K."/>
            <person name="Thomas W.K."/>
            <person name="Tisa L.S."/>
        </authorList>
    </citation>
    <scope>NUCLEOTIDE SEQUENCE [LARGE SCALE GENOMIC DNA]</scope>
    <source>
        <strain evidence="4">CpI1-S</strain>
    </source>
</reference>
<sequence length="274" mass="28802">MDEGTVLITGATDGLGAHLAERLGGAGWRVLVHGRDADRAERVAGRIRAAGGPRPEVLLADLADLGEVDGLAAAVERHTDRLDVLVNNAGVGFGTPGAVRETSADGIELRFAVNYLAGYRLTRLLLPLLTRSAPARIVNVASAGQEPLDFADLLTTRDYCGIRAYRRSKIAQIMGTFDLAEQLAGTGVTVDALHPATFMDTTMVRQAGSPVSSTVTEGGDATLNLITGPAATSGTGRYFGGQREARALAQAYDPAARRHLRQATDELLVASTRS</sequence>
<proteinExistence type="inferred from homology"/>
<dbReference type="OrthoDB" id="3237043at2"/>